<name>A0A5C3MJC2_9AGAM</name>
<protein>
    <submittedName>
        <fullName evidence="1">Uncharacterized protein</fullName>
    </submittedName>
</protein>
<evidence type="ECO:0000313" key="1">
    <source>
        <dbReference type="EMBL" id="TFK45509.1"/>
    </source>
</evidence>
<evidence type="ECO:0000313" key="2">
    <source>
        <dbReference type="Proteomes" id="UP000305948"/>
    </source>
</evidence>
<organism evidence="1 2">
    <name type="scientific">Heliocybe sulcata</name>
    <dbReference type="NCBI Taxonomy" id="5364"/>
    <lineage>
        <taxon>Eukaryota</taxon>
        <taxon>Fungi</taxon>
        <taxon>Dikarya</taxon>
        <taxon>Basidiomycota</taxon>
        <taxon>Agaricomycotina</taxon>
        <taxon>Agaricomycetes</taxon>
        <taxon>Gloeophyllales</taxon>
        <taxon>Gloeophyllaceae</taxon>
        <taxon>Heliocybe</taxon>
    </lineage>
</organism>
<gene>
    <name evidence="1" type="ORF">OE88DRAFT_1740194</name>
</gene>
<accession>A0A5C3MJC2</accession>
<proteinExistence type="predicted"/>
<sequence length="166" mass="17864">MENYLTDRDEWRGALQYERGWRRNLQMETGEADGDTWSRDLFMEISAPSAAVGRCVPRFGGSLSPLLCTEPTVSIYAHMAPWRSDLQAEISLFPDAALMPTGAATSHRCFLVFRALIGTASTGARTTDAPFHTLVLPQRPGGCTGTVALAPSVMTLCLGSAQAGSP</sequence>
<keyword evidence="2" id="KW-1185">Reference proteome</keyword>
<dbReference type="EMBL" id="ML213541">
    <property type="protein sequence ID" value="TFK45509.1"/>
    <property type="molecule type" value="Genomic_DNA"/>
</dbReference>
<dbReference type="Proteomes" id="UP000305948">
    <property type="component" value="Unassembled WGS sequence"/>
</dbReference>
<reference evidence="1 2" key="1">
    <citation type="journal article" date="2019" name="Nat. Ecol. Evol.">
        <title>Megaphylogeny resolves global patterns of mushroom evolution.</title>
        <authorList>
            <person name="Varga T."/>
            <person name="Krizsan K."/>
            <person name="Foldi C."/>
            <person name="Dima B."/>
            <person name="Sanchez-Garcia M."/>
            <person name="Sanchez-Ramirez S."/>
            <person name="Szollosi G.J."/>
            <person name="Szarkandi J.G."/>
            <person name="Papp V."/>
            <person name="Albert L."/>
            <person name="Andreopoulos W."/>
            <person name="Angelini C."/>
            <person name="Antonin V."/>
            <person name="Barry K.W."/>
            <person name="Bougher N.L."/>
            <person name="Buchanan P."/>
            <person name="Buyck B."/>
            <person name="Bense V."/>
            <person name="Catcheside P."/>
            <person name="Chovatia M."/>
            <person name="Cooper J."/>
            <person name="Damon W."/>
            <person name="Desjardin D."/>
            <person name="Finy P."/>
            <person name="Geml J."/>
            <person name="Haridas S."/>
            <person name="Hughes K."/>
            <person name="Justo A."/>
            <person name="Karasinski D."/>
            <person name="Kautmanova I."/>
            <person name="Kiss B."/>
            <person name="Kocsube S."/>
            <person name="Kotiranta H."/>
            <person name="LaButti K.M."/>
            <person name="Lechner B.E."/>
            <person name="Liimatainen K."/>
            <person name="Lipzen A."/>
            <person name="Lukacs Z."/>
            <person name="Mihaltcheva S."/>
            <person name="Morgado L.N."/>
            <person name="Niskanen T."/>
            <person name="Noordeloos M.E."/>
            <person name="Ohm R.A."/>
            <person name="Ortiz-Santana B."/>
            <person name="Ovrebo C."/>
            <person name="Racz N."/>
            <person name="Riley R."/>
            <person name="Savchenko A."/>
            <person name="Shiryaev A."/>
            <person name="Soop K."/>
            <person name="Spirin V."/>
            <person name="Szebenyi C."/>
            <person name="Tomsovsky M."/>
            <person name="Tulloss R.E."/>
            <person name="Uehling J."/>
            <person name="Grigoriev I.V."/>
            <person name="Vagvolgyi C."/>
            <person name="Papp T."/>
            <person name="Martin F.M."/>
            <person name="Miettinen O."/>
            <person name="Hibbett D.S."/>
            <person name="Nagy L.G."/>
        </authorList>
    </citation>
    <scope>NUCLEOTIDE SEQUENCE [LARGE SCALE GENOMIC DNA]</scope>
    <source>
        <strain evidence="1 2">OMC1185</strain>
    </source>
</reference>
<dbReference type="AlphaFoldDB" id="A0A5C3MJC2"/>